<dbReference type="Gene3D" id="3.40.50.620">
    <property type="entry name" value="HUPs"/>
    <property type="match status" value="1"/>
</dbReference>
<feature type="domain" description="UspA" evidence="2">
    <location>
        <begin position="1"/>
        <end position="155"/>
    </location>
</feature>
<dbReference type="InterPro" id="IPR006016">
    <property type="entry name" value="UspA"/>
</dbReference>
<dbReference type="Proteomes" id="UP000198341">
    <property type="component" value="Chromosome 10"/>
</dbReference>
<dbReference type="KEGG" id="bpg:Bathy10g03230"/>
<dbReference type="PANTHER" id="PTHR31964:SF113">
    <property type="entry name" value="USPA DOMAIN-CONTAINING PROTEIN"/>
    <property type="match status" value="1"/>
</dbReference>
<feature type="region of interest" description="Disordered" evidence="1">
    <location>
        <begin position="173"/>
        <end position="203"/>
    </location>
</feature>
<evidence type="ECO:0000313" key="4">
    <source>
        <dbReference type="Proteomes" id="UP000198341"/>
    </source>
</evidence>
<dbReference type="AlphaFoldDB" id="K8EIS1"/>
<dbReference type="InterPro" id="IPR014729">
    <property type="entry name" value="Rossmann-like_a/b/a_fold"/>
</dbReference>
<proteinExistence type="predicted"/>
<reference evidence="3 4" key="1">
    <citation type="submission" date="2011-10" db="EMBL/GenBank/DDBJ databases">
        <authorList>
            <person name="Genoscope - CEA"/>
        </authorList>
    </citation>
    <scope>NUCLEOTIDE SEQUENCE [LARGE SCALE GENOMIC DNA]</scope>
    <source>
        <strain evidence="3 4">RCC 1105</strain>
    </source>
</reference>
<dbReference type="SUPFAM" id="SSF52402">
    <property type="entry name" value="Adenine nucleotide alpha hydrolases-like"/>
    <property type="match status" value="1"/>
</dbReference>
<dbReference type="InterPro" id="IPR006015">
    <property type="entry name" value="Universal_stress_UspA"/>
</dbReference>
<gene>
    <name evidence="3" type="ordered locus">Bathy10g03230</name>
</gene>
<dbReference type="STRING" id="41875.K8EIS1"/>
<evidence type="ECO:0000259" key="2">
    <source>
        <dbReference type="Pfam" id="PF00582"/>
    </source>
</evidence>
<dbReference type="OrthoDB" id="843225at2759"/>
<dbReference type="RefSeq" id="XP_007510554.1">
    <property type="nucleotide sequence ID" value="XM_007510492.1"/>
</dbReference>
<dbReference type="EMBL" id="FO082269">
    <property type="protein sequence ID" value="CCO18087.1"/>
    <property type="molecule type" value="Genomic_DNA"/>
</dbReference>
<organism evidence="3 4">
    <name type="scientific">Bathycoccus prasinos</name>
    <dbReference type="NCBI Taxonomy" id="41875"/>
    <lineage>
        <taxon>Eukaryota</taxon>
        <taxon>Viridiplantae</taxon>
        <taxon>Chlorophyta</taxon>
        <taxon>Mamiellophyceae</taxon>
        <taxon>Mamiellales</taxon>
        <taxon>Bathycoccaceae</taxon>
        <taxon>Bathycoccus</taxon>
    </lineage>
</organism>
<sequence>MTRRILLPIDSTGEDVEVIKWVLDNVHRAGDQLVLLHVIPARFPQYAWGMYDDSFVEVPDPEEEKKWREDCAKYVAETLLPILDQRGNVTYKLDIIAYEMNNTSIGEVVCEKAKIIDADLVVMASHRKGRLQEFFVGSVTNYCLHHSKVPLLVYKGPKETDINTKYYTGDISKKEKEASPSRKETKEGKTTSIDFEKATLQEG</sequence>
<dbReference type="eggNOG" id="ENOG502RZFB">
    <property type="taxonomic scope" value="Eukaryota"/>
</dbReference>
<dbReference type="GeneID" id="19013398"/>
<accession>K8EIS1</accession>
<keyword evidence="4" id="KW-1185">Reference proteome</keyword>
<evidence type="ECO:0000313" key="3">
    <source>
        <dbReference type="EMBL" id="CCO18087.1"/>
    </source>
</evidence>
<dbReference type="PANTHER" id="PTHR31964">
    <property type="entry name" value="ADENINE NUCLEOTIDE ALPHA HYDROLASES-LIKE SUPERFAMILY PROTEIN"/>
    <property type="match status" value="1"/>
</dbReference>
<dbReference type="CDD" id="cd23659">
    <property type="entry name" value="USP_At3g01520-like"/>
    <property type="match status" value="1"/>
</dbReference>
<evidence type="ECO:0000256" key="1">
    <source>
        <dbReference type="SAM" id="MobiDB-lite"/>
    </source>
</evidence>
<dbReference type="Pfam" id="PF00582">
    <property type="entry name" value="Usp"/>
    <property type="match status" value="1"/>
</dbReference>
<name>K8EIS1_9CHLO</name>
<protein>
    <recommendedName>
        <fullName evidence="2">UspA domain-containing protein</fullName>
    </recommendedName>
</protein>
<dbReference type="PRINTS" id="PR01438">
    <property type="entry name" value="UNVRSLSTRESS"/>
</dbReference>